<evidence type="ECO:0008006" key="4">
    <source>
        <dbReference type="Google" id="ProtNLM"/>
    </source>
</evidence>
<gene>
    <name evidence="2" type="ORF">BHF68_05335</name>
</gene>
<keyword evidence="3" id="KW-1185">Reference proteome</keyword>
<comment type="caution">
    <text evidence="2">The sequence shown here is derived from an EMBL/GenBank/DDBJ whole genome shotgun (WGS) entry which is preliminary data.</text>
</comment>
<accession>A0A1E5G2S0</accession>
<proteinExistence type="predicted"/>
<keyword evidence="1" id="KW-0472">Membrane</keyword>
<reference evidence="2 3" key="1">
    <citation type="submission" date="2016-09" db="EMBL/GenBank/DDBJ databases">
        <title>Draft genome sequence for the type strain of Desulfuribacillus alkaliarsenatis AHT28, an obligately anaerobic, sulfidogenic bacterium isolated from Russian soda lake sediments.</title>
        <authorList>
            <person name="Abin C.A."/>
            <person name="Hollibaugh J.T."/>
        </authorList>
    </citation>
    <scope>NUCLEOTIDE SEQUENCE [LARGE SCALE GENOMIC DNA]</scope>
    <source>
        <strain evidence="2 3">AHT28</strain>
    </source>
</reference>
<evidence type="ECO:0000313" key="3">
    <source>
        <dbReference type="Proteomes" id="UP000094296"/>
    </source>
</evidence>
<dbReference type="Pfam" id="PF18910">
    <property type="entry name" value="DUF5665"/>
    <property type="match status" value="1"/>
</dbReference>
<organism evidence="2 3">
    <name type="scientific">Desulfuribacillus alkaliarsenatis</name>
    <dbReference type="NCBI Taxonomy" id="766136"/>
    <lineage>
        <taxon>Bacteria</taxon>
        <taxon>Bacillati</taxon>
        <taxon>Bacillota</taxon>
        <taxon>Desulfuribacillia</taxon>
        <taxon>Desulfuribacillales</taxon>
        <taxon>Desulfuribacillaceae</taxon>
        <taxon>Desulfuribacillus</taxon>
    </lineage>
</organism>
<keyword evidence="1" id="KW-0812">Transmembrane</keyword>
<protein>
    <recommendedName>
        <fullName evidence="4">Signal transduction histidine kinase</fullName>
    </recommendedName>
</protein>
<dbReference type="Proteomes" id="UP000094296">
    <property type="component" value="Unassembled WGS sequence"/>
</dbReference>
<evidence type="ECO:0000256" key="1">
    <source>
        <dbReference type="SAM" id="Phobius"/>
    </source>
</evidence>
<name>A0A1E5G2S0_9FIRM</name>
<keyword evidence="1" id="KW-1133">Transmembrane helix</keyword>
<dbReference type="AlphaFoldDB" id="A0A1E5G2S0"/>
<sequence length="116" mass="13165">MTNKPEVSTEHRLEDVLEKVDEISALNRKLDSIASRMEGSRIEDILQNYGSPWRIIRINFLVGLARGIGLTVGTAVFLAIALYILSKIVTLPLVGEYIAELLEWIESYRVNNYPNF</sequence>
<dbReference type="InterPro" id="IPR043723">
    <property type="entry name" value="DUF5665"/>
</dbReference>
<dbReference type="STRING" id="766136.BHF68_05335"/>
<dbReference type="EMBL" id="MIJE01000022">
    <property type="protein sequence ID" value="OEF97187.1"/>
    <property type="molecule type" value="Genomic_DNA"/>
</dbReference>
<feature type="transmembrane region" description="Helical" evidence="1">
    <location>
        <begin position="60"/>
        <end position="85"/>
    </location>
</feature>
<evidence type="ECO:0000313" key="2">
    <source>
        <dbReference type="EMBL" id="OEF97187.1"/>
    </source>
</evidence>